<dbReference type="GO" id="GO:0004674">
    <property type="term" value="F:protein serine/threonine kinase activity"/>
    <property type="evidence" value="ECO:0007669"/>
    <property type="project" value="UniProtKB-KW"/>
</dbReference>
<dbReference type="AlphaFoldDB" id="A0AAD5QL32"/>
<accession>A0AAD5QL32</accession>
<dbReference type="InterPro" id="IPR022165">
    <property type="entry name" value="PKK"/>
</dbReference>
<dbReference type="PANTHER" id="PTHR46538:SF3">
    <property type="entry name" value="PROTEIN KINASE DOMAIN-CONTAINING PROTEIN"/>
    <property type="match status" value="1"/>
</dbReference>
<organism evidence="6 7">
    <name type="scientific">Parelaphostrongylus tenuis</name>
    <name type="common">Meningeal worm</name>
    <dbReference type="NCBI Taxonomy" id="148309"/>
    <lineage>
        <taxon>Eukaryota</taxon>
        <taxon>Metazoa</taxon>
        <taxon>Ecdysozoa</taxon>
        <taxon>Nematoda</taxon>
        <taxon>Chromadorea</taxon>
        <taxon>Rhabditida</taxon>
        <taxon>Rhabditina</taxon>
        <taxon>Rhabditomorpha</taxon>
        <taxon>Strongyloidea</taxon>
        <taxon>Metastrongylidae</taxon>
        <taxon>Parelaphostrongylus</taxon>
    </lineage>
</organism>
<dbReference type="EMBL" id="JAHQIW010000919">
    <property type="protein sequence ID" value="KAJ1350666.1"/>
    <property type="molecule type" value="Genomic_DNA"/>
</dbReference>
<keyword evidence="3" id="KW-0808">Transferase</keyword>
<dbReference type="InterPro" id="IPR051585">
    <property type="entry name" value="STE20_Ser/Thr_Kinases"/>
</dbReference>
<evidence type="ECO:0000256" key="5">
    <source>
        <dbReference type="SAM" id="MobiDB-lite"/>
    </source>
</evidence>
<dbReference type="Proteomes" id="UP001196413">
    <property type="component" value="Unassembled WGS sequence"/>
</dbReference>
<evidence type="ECO:0000256" key="3">
    <source>
        <dbReference type="ARBA" id="ARBA00022679"/>
    </source>
</evidence>
<evidence type="ECO:0000313" key="7">
    <source>
        <dbReference type="Proteomes" id="UP001196413"/>
    </source>
</evidence>
<feature type="region of interest" description="Disordered" evidence="5">
    <location>
        <begin position="1"/>
        <end position="36"/>
    </location>
</feature>
<dbReference type="Pfam" id="PF12474">
    <property type="entry name" value="PKK"/>
    <property type="match status" value="1"/>
</dbReference>
<proteinExistence type="predicted"/>
<keyword evidence="2" id="KW-0597">Phosphoprotein</keyword>
<keyword evidence="7" id="KW-1185">Reference proteome</keyword>
<gene>
    <name evidence="6" type="ORF">KIN20_006510</name>
</gene>
<reference evidence="6" key="1">
    <citation type="submission" date="2021-06" db="EMBL/GenBank/DDBJ databases">
        <title>Parelaphostrongylus tenuis whole genome reference sequence.</title>
        <authorList>
            <person name="Garwood T.J."/>
            <person name="Larsen P.A."/>
            <person name="Fountain-Jones N.M."/>
            <person name="Garbe J.R."/>
            <person name="Macchietto M.G."/>
            <person name="Kania S.A."/>
            <person name="Gerhold R.W."/>
            <person name="Richards J.E."/>
            <person name="Wolf T.M."/>
        </authorList>
    </citation>
    <scope>NUCLEOTIDE SEQUENCE</scope>
    <source>
        <strain evidence="6">MNPRO001-30</strain>
        <tissue evidence="6">Meninges</tissue>
    </source>
</reference>
<dbReference type="PANTHER" id="PTHR46538">
    <property type="entry name" value="PROTEIN KINASE DOMAIN-CONTAINING PROTEIN"/>
    <property type="match status" value="1"/>
</dbReference>
<evidence type="ECO:0000256" key="4">
    <source>
        <dbReference type="ARBA" id="ARBA00022777"/>
    </source>
</evidence>
<evidence type="ECO:0000256" key="2">
    <source>
        <dbReference type="ARBA" id="ARBA00022553"/>
    </source>
</evidence>
<keyword evidence="4" id="KW-0418">Kinase</keyword>
<keyword evidence="1" id="KW-0723">Serine/threonine-protein kinase</keyword>
<protein>
    <submittedName>
        <fullName evidence="6">Uncharacterized protein</fullName>
    </submittedName>
</protein>
<evidence type="ECO:0000256" key="1">
    <source>
        <dbReference type="ARBA" id="ARBA00022527"/>
    </source>
</evidence>
<comment type="caution">
    <text evidence="6">The sequence shown here is derived from an EMBL/GenBank/DDBJ whole genome shotgun (WGS) entry which is preliminary data.</text>
</comment>
<feature type="compositionally biased region" description="Basic and acidic residues" evidence="5">
    <location>
        <begin position="11"/>
        <end position="36"/>
    </location>
</feature>
<evidence type="ECO:0000313" key="6">
    <source>
        <dbReference type="EMBL" id="KAJ1350666.1"/>
    </source>
</evidence>
<sequence>MTLQYEIDMEAQERKQKREIQEAEKMQEEEMKQAQKRVKYEQEKDLRAFKERLKQEMKMMKRELDILPRQHRKDAVRINKDQMEHENYIKVVPVLRTASH</sequence>
<name>A0AAD5QL32_PARTN</name>